<keyword evidence="3" id="KW-1185">Reference proteome</keyword>
<reference evidence="2 3" key="1">
    <citation type="submission" date="2024-11" db="EMBL/GenBank/DDBJ databases">
        <title>Adaptive evolution of stress response genes in parasites aligns with host niche diversity.</title>
        <authorList>
            <person name="Hahn C."/>
            <person name="Resl P."/>
        </authorList>
    </citation>
    <scope>NUCLEOTIDE SEQUENCE [LARGE SCALE GENOMIC DNA]</scope>
    <source>
        <strain evidence="2">EGGRZ-B1_66</strain>
        <tissue evidence="2">Body</tissue>
    </source>
</reference>
<dbReference type="Proteomes" id="UP001626550">
    <property type="component" value="Unassembled WGS sequence"/>
</dbReference>
<evidence type="ECO:0000313" key="2">
    <source>
        <dbReference type="EMBL" id="KAL3313113.1"/>
    </source>
</evidence>
<feature type="transmembrane region" description="Helical" evidence="1">
    <location>
        <begin position="58"/>
        <end position="82"/>
    </location>
</feature>
<keyword evidence="1" id="KW-0812">Transmembrane</keyword>
<organism evidence="2 3">
    <name type="scientific">Cichlidogyrus casuarinus</name>
    <dbReference type="NCBI Taxonomy" id="1844966"/>
    <lineage>
        <taxon>Eukaryota</taxon>
        <taxon>Metazoa</taxon>
        <taxon>Spiralia</taxon>
        <taxon>Lophotrochozoa</taxon>
        <taxon>Platyhelminthes</taxon>
        <taxon>Monogenea</taxon>
        <taxon>Monopisthocotylea</taxon>
        <taxon>Dactylogyridea</taxon>
        <taxon>Ancyrocephalidae</taxon>
        <taxon>Cichlidogyrus</taxon>
    </lineage>
</organism>
<evidence type="ECO:0000256" key="1">
    <source>
        <dbReference type="SAM" id="Phobius"/>
    </source>
</evidence>
<accession>A0ABD2Q173</accession>
<evidence type="ECO:0000313" key="3">
    <source>
        <dbReference type="Proteomes" id="UP001626550"/>
    </source>
</evidence>
<dbReference type="EMBL" id="JBJKFK010001433">
    <property type="protein sequence ID" value="KAL3313113.1"/>
    <property type="molecule type" value="Genomic_DNA"/>
</dbReference>
<name>A0ABD2Q173_9PLAT</name>
<feature type="non-terminal residue" evidence="2">
    <location>
        <position position="181"/>
    </location>
</feature>
<protein>
    <submittedName>
        <fullName evidence="2">Uncharacterized protein</fullName>
    </submittedName>
</protein>
<sequence length="181" mass="20522">MKITLAKMEIHEKSESILSGSMESFEMEDAKEVRAGKTKKLKPIYHLAIEEHPKLDRFIWVLGRLMTIGLYVGCVFQLISLVQRYISANLSFSEMWGILPARESVWYENSSVLYEPFPSVTICAPESARENLVLNTSITPQIINQLATGSNQNGIFFNPQVSLFDFTAGQANPNYLNDWIL</sequence>
<comment type="caution">
    <text evidence="2">The sequence shown here is derived from an EMBL/GenBank/DDBJ whole genome shotgun (WGS) entry which is preliminary data.</text>
</comment>
<gene>
    <name evidence="2" type="ORF">Ciccas_008291</name>
</gene>
<dbReference type="AlphaFoldDB" id="A0ABD2Q173"/>
<keyword evidence="1" id="KW-0472">Membrane</keyword>
<keyword evidence="1" id="KW-1133">Transmembrane helix</keyword>
<proteinExistence type="predicted"/>